<accession>A0ABR2H0H6</accession>
<gene>
    <name evidence="2" type="ORF">M9Y10_031752</name>
</gene>
<proteinExistence type="predicted"/>
<reference evidence="2 3" key="1">
    <citation type="submission" date="2024-04" db="EMBL/GenBank/DDBJ databases">
        <title>Tritrichomonas musculus Genome.</title>
        <authorList>
            <person name="Alves-Ferreira E."/>
            <person name="Grigg M."/>
            <person name="Lorenzi H."/>
            <person name="Galac M."/>
        </authorList>
    </citation>
    <scope>NUCLEOTIDE SEQUENCE [LARGE SCALE GENOMIC DNA]</scope>
    <source>
        <strain evidence="2 3">EAF2021</strain>
    </source>
</reference>
<protein>
    <submittedName>
        <fullName evidence="2">Uncharacterized protein</fullName>
    </submittedName>
</protein>
<comment type="caution">
    <text evidence="2">The sequence shown here is derived from an EMBL/GenBank/DDBJ whole genome shotgun (WGS) entry which is preliminary data.</text>
</comment>
<evidence type="ECO:0000313" key="2">
    <source>
        <dbReference type="EMBL" id="KAK8839403.1"/>
    </source>
</evidence>
<sequence>MCFFCFFIYFIFSIKESIPTNRAEYFECYNIVRIIDHEIRKIENPNYRKKSKINNIVKSYIQPEVNEINFTQIFKKFSKNCEHLKDERKSVCKNILTEDNVRKICNSVRQSQKPEFICSSIGYNKVSPSRSRIFSKKICLEIIDLIKNDFNKSTKLWDNHRPRINHVSTKLNLLEGNIQNTDRFKFIYKRKGSSFCRQYMGTPKYQQCLMLSRIAMSAASVKINEGNTSETICNYLESKNLIQLIDQDVNAFTEKYVFKKKNFQQNK</sequence>
<dbReference type="Proteomes" id="UP001470230">
    <property type="component" value="Unassembled WGS sequence"/>
</dbReference>
<dbReference type="EMBL" id="JAPFFF010000051">
    <property type="protein sequence ID" value="KAK8839403.1"/>
    <property type="molecule type" value="Genomic_DNA"/>
</dbReference>
<organism evidence="2 3">
    <name type="scientific">Tritrichomonas musculus</name>
    <dbReference type="NCBI Taxonomy" id="1915356"/>
    <lineage>
        <taxon>Eukaryota</taxon>
        <taxon>Metamonada</taxon>
        <taxon>Parabasalia</taxon>
        <taxon>Tritrichomonadida</taxon>
        <taxon>Tritrichomonadidae</taxon>
        <taxon>Tritrichomonas</taxon>
    </lineage>
</organism>
<name>A0ABR2H0H6_9EUKA</name>
<keyword evidence="3" id="KW-1185">Reference proteome</keyword>
<feature type="signal peptide" evidence="1">
    <location>
        <begin position="1"/>
        <end position="17"/>
    </location>
</feature>
<evidence type="ECO:0000313" key="3">
    <source>
        <dbReference type="Proteomes" id="UP001470230"/>
    </source>
</evidence>
<feature type="chain" id="PRO_5045359176" evidence="1">
    <location>
        <begin position="18"/>
        <end position="267"/>
    </location>
</feature>
<evidence type="ECO:0000256" key="1">
    <source>
        <dbReference type="SAM" id="SignalP"/>
    </source>
</evidence>
<keyword evidence="1" id="KW-0732">Signal</keyword>